<comment type="caution">
    <text evidence="2">The sequence shown here is derived from an EMBL/GenBank/DDBJ whole genome shotgun (WGS) entry which is preliminary data.</text>
</comment>
<gene>
    <name evidence="2" type="ORF">FGL98_06065</name>
</gene>
<dbReference type="InterPro" id="IPR001608">
    <property type="entry name" value="Ala_racemase_N"/>
</dbReference>
<evidence type="ECO:0000313" key="2">
    <source>
        <dbReference type="EMBL" id="TWP37318.1"/>
    </source>
</evidence>
<protein>
    <submittedName>
        <fullName evidence="2">Amino acid deaminase/aldolase</fullName>
    </submittedName>
</protein>
<dbReference type="EMBL" id="VCQV01000006">
    <property type="protein sequence ID" value="TWP37318.1"/>
    <property type="molecule type" value="Genomic_DNA"/>
</dbReference>
<keyword evidence="3" id="KW-1185">Reference proteome</keyword>
<dbReference type="RefSeq" id="WP_146315841.1">
    <property type="nucleotide sequence ID" value="NZ_VCQV01000006.1"/>
</dbReference>
<accession>A0A563E467</accession>
<dbReference type="GO" id="GO:0036088">
    <property type="term" value="P:D-serine catabolic process"/>
    <property type="evidence" value="ECO:0007669"/>
    <property type="project" value="TreeGrafter"/>
</dbReference>
<feature type="domain" description="Alanine racemase N-terminal" evidence="1">
    <location>
        <begin position="19"/>
        <end position="189"/>
    </location>
</feature>
<dbReference type="GO" id="GO:0008721">
    <property type="term" value="F:D-serine ammonia-lyase activity"/>
    <property type="evidence" value="ECO:0007669"/>
    <property type="project" value="TreeGrafter"/>
</dbReference>
<dbReference type="InterPro" id="IPR029066">
    <property type="entry name" value="PLP-binding_barrel"/>
</dbReference>
<sequence>MGDLWRAVGRVAAPTAVLDLDAFEANGTEMLRRAHGKPIRVASKSIRVRGLIERVLQRDGHSGVLAYSAAEALWLARHGVEDIVIAYPTVDAEVMKAVAADPVLTGRVTFMADLPEHLQMLDAAARDMPLRVCLDIDSSLRLGPVAVGAHRSTLHTAQEAGRAAERAASMRGVRVVGLMFYEAQVAGVPDTSPVVRLMKRRSLAELATRRSLVVAAVSRHAELELVNGGGTGSLHSTTRDSAITELAAGSGFFTPRLFDGYDDTDLRPAAYFVSPVVRKPAADIAVTFSGGYIASGPPGKSRVPVPVHPAGLSLMGQEGAGEVQTPLRGKAARDLDVGDPVWFRHAKAGEMCERFNEILLVRGGRVEDRLPTYRGEGENFG</sequence>
<dbReference type="Pfam" id="PF01168">
    <property type="entry name" value="Ala_racemase_N"/>
    <property type="match status" value="1"/>
</dbReference>
<dbReference type="OrthoDB" id="2445260at2"/>
<dbReference type="InterPro" id="IPR051466">
    <property type="entry name" value="D-amino_acid_metab_enzyme"/>
</dbReference>
<dbReference type="PANTHER" id="PTHR28004:SF2">
    <property type="entry name" value="D-SERINE DEHYDRATASE"/>
    <property type="match status" value="1"/>
</dbReference>
<dbReference type="Gene3D" id="3.20.20.10">
    <property type="entry name" value="Alanine racemase"/>
    <property type="match status" value="1"/>
</dbReference>
<reference evidence="2 3" key="1">
    <citation type="submission" date="2019-05" db="EMBL/GenBank/DDBJ databases">
        <authorList>
            <person name="Lee S.D."/>
        </authorList>
    </citation>
    <scope>NUCLEOTIDE SEQUENCE [LARGE SCALE GENOMIC DNA]</scope>
    <source>
        <strain evidence="2 3">C5-26</strain>
    </source>
</reference>
<dbReference type="AlphaFoldDB" id="A0A563E467"/>
<dbReference type="PANTHER" id="PTHR28004">
    <property type="entry name" value="ZGC:162816-RELATED"/>
    <property type="match status" value="1"/>
</dbReference>
<dbReference type="SUPFAM" id="SSF51419">
    <property type="entry name" value="PLP-binding barrel"/>
    <property type="match status" value="1"/>
</dbReference>
<evidence type="ECO:0000313" key="3">
    <source>
        <dbReference type="Proteomes" id="UP000320244"/>
    </source>
</evidence>
<organism evidence="2 3">
    <name type="scientific">Leekyejoonella antrihumi</name>
    <dbReference type="NCBI Taxonomy" id="1660198"/>
    <lineage>
        <taxon>Bacteria</taxon>
        <taxon>Bacillati</taxon>
        <taxon>Actinomycetota</taxon>
        <taxon>Actinomycetes</taxon>
        <taxon>Micrococcales</taxon>
        <taxon>Dermacoccaceae</taxon>
        <taxon>Leekyejoonella</taxon>
    </lineage>
</organism>
<reference evidence="2 3" key="2">
    <citation type="submission" date="2019-08" db="EMBL/GenBank/DDBJ databases">
        <title>Jejuicoccus antrihumi gen. nov., sp. nov., a new member of the family Dermacoccaceae isolated from a cave.</title>
        <authorList>
            <person name="Schumann P."/>
            <person name="Kim I.S."/>
        </authorList>
    </citation>
    <scope>NUCLEOTIDE SEQUENCE [LARGE SCALE GENOMIC DNA]</scope>
    <source>
        <strain evidence="2 3">C5-26</strain>
    </source>
</reference>
<proteinExistence type="predicted"/>
<dbReference type="Proteomes" id="UP000320244">
    <property type="component" value="Unassembled WGS sequence"/>
</dbReference>
<name>A0A563E467_9MICO</name>
<evidence type="ECO:0000259" key="1">
    <source>
        <dbReference type="Pfam" id="PF01168"/>
    </source>
</evidence>